<dbReference type="PRINTS" id="PR00344">
    <property type="entry name" value="BCTRLSENSOR"/>
</dbReference>
<comment type="catalytic activity">
    <reaction evidence="1">
        <text>ATP + protein L-histidine = ADP + protein N-phospho-L-histidine.</text>
        <dbReference type="EC" id="2.7.13.3"/>
    </reaction>
</comment>
<dbReference type="InterPro" id="IPR000014">
    <property type="entry name" value="PAS"/>
</dbReference>
<evidence type="ECO:0000259" key="8">
    <source>
        <dbReference type="PROSITE" id="PS50109"/>
    </source>
</evidence>
<keyword evidence="5" id="KW-0418">Kinase</keyword>
<feature type="domain" description="Histidine kinase" evidence="8">
    <location>
        <begin position="350"/>
        <end position="570"/>
    </location>
</feature>
<dbReference type="Proteomes" id="UP000192872">
    <property type="component" value="Unassembled WGS sequence"/>
</dbReference>
<gene>
    <name evidence="10" type="ORF">A4S15_03145</name>
</gene>
<dbReference type="FunFam" id="3.30.565.10:FF:000006">
    <property type="entry name" value="Sensor histidine kinase WalK"/>
    <property type="match status" value="1"/>
</dbReference>
<dbReference type="SUPFAM" id="SSF47384">
    <property type="entry name" value="Homodimeric domain of signal transducing histidine kinase"/>
    <property type="match status" value="1"/>
</dbReference>
<accession>A0A1W9HR38</accession>
<keyword evidence="7" id="KW-0812">Transmembrane</keyword>
<reference evidence="10 11" key="1">
    <citation type="journal article" date="2017" name="Water Res.">
        <title>Comammox in drinking water systems.</title>
        <authorList>
            <person name="Wang Y."/>
            <person name="Ma L."/>
            <person name="Mao Y."/>
            <person name="Jiang X."/>
            <person name="Xia Y."/>
            <person name="Yu K."/>
            <person name="Li B."/>
            <person name="Zhang T."/>
        </authorList>
    </citation>
    <scope>NUCLEOTIDE SEQUENCE [LARGE SCALE GENOMIC DNA]</scope>
    <source>
        <strain evidence="10">SG_bin8</strain>
    </source>
</reference>
<evidence type="ECO:0000256" key="1">
    <source>
        <dbReference type="ARBA" id="ARBA00000085"/>
    </source>
</evidence>
<dbReference type="InterPro" id="IPR004358">
    <property type="entry name" value="Sig_transdc_His_kin-like_C"/>
</dbReference>
<dbReference type="NCBIfam" id="TIGR00229">
    <property type="entry name" value="sensory_box"/>
    <property type="match status" value="1"/>
</dbReference>
<feature type="transmembrane region" description="Helical" evidence="7">
    <location>
        <begin position="164"/>
        <end position="187"/>
    </location>
</feature>
<dbReference type="SMART" id="SM00388">
    <property type="entry name" value="HisKA"/>
    <property type="match status" value="1"/>
</dbReference>
<evidence type="ECO:0000256" key="2">
    <source>
        <dbReference type="ARBA" id="ARBA00012438"/>
    </source>
</evidence>
<protein>
    <recommendedName>
        <fullName evidence="2">histidine kinase</fullName>
        <ecNumber evidence="2">2.7.13.3</ecNumber>
    </recommendedName>
</protein>
<evidence type="ECO:0000256" key="5">
    <source>
        <dbReference type="ARBA" id="ARBA00022777"/>
    </source>
</evidence>
<dbReference type="InterPro" id="IPR013655">
    <property type="entry name" value="PAS_fold_3"/>
</dbReference>
<name>A0A1W9HR38_9HYPH</name>
<dbReference type="EC" id="2.7.13.3" evidence="2"/>
<dbReference type="PROSITE" id="PS50109">
    <property type="entry name" value="HIS_KIN"/>
    <property type="match status" value="1"/>
</dbReference>
<feature type="transmembrane region" description="Helical" evidence="7">
    <location>
        <begin position="100"/>
        <end position="124"/>
    </location>
</feature>
<dbReference type="PANTHER" id="PTHR43047">
    <property type="entry name" value="TWO-COMPONENT HISTIDINE PROTEIN KINASE"/>
    <property type="match status" value="1"/>
</dbReference>
<dbReference type="InterPro" id="IPR005467">
    <property type="entry name" value="His_kinase_dom"/>
</dbReference>
<dbReference type="InterPro" id="IPR036097">
    <property type="entry name" value="HisK_dim/P_sf"/>
</dbReference>
<dbReference type="Pfam" id="PF08447">
    <property type="entry name" value="PAS_3"/>
    <property type="match status" value="1"/>
</dbReference>
<dbReference type="SMART" id="SM00091">
    <property type="entry name" value="PAS"/>
    <property type="match status" value="1"/>
</dbReference>
<evidence type="ECO:0000256" key="4">
    <source>
        <dbReference type="ARBA" id="ARBA00022679"/>
    </source>
</evidence>
<dbReference type="SUPFAM" id="SSF55785">
    <property type="entry name" value="PYP-like sensor domain (PAS domain)"/>
    <property type="match status" value="1"/>
</dbReference>
<feature type="transmembrane region" description="Helical" evidence="7">
    <location>
        <begin position="30"/>
        <end position="50"/>
    </location>
</feature>
<dbReference type="PANTHER" id="PTHR43047:SF64">
    <property type="entry name" value="HISTIDINE KINASE CONTAINING CHEY-HOMOLOGOUS RECEIVER DOMAIN AND PAS DOMAIN-RELATED"/>
    <property type="match status" value="1"/>
</dbReference>
<dbReference type="InterPro" id="IPR035965">
    <property type="entry name" value="PAS-like_dom_sf"/>
</dbReference>
<feature type="transmembrane region" description="Helical" evidence="7">
    <location>
        <begin position="131"/>
        <end position="152"/>
    </location>
</feature>
<feature type="domain" description="PAS" evidence="9">
    <location>
        <begin position="201"/>
        <end position="271"/>
    </location>
</feature>
<dbReference type="InterPro" id="IPR036890">
    <property type="entry name" value="HATPase_C_sf"/>
</dbReference>
<dbReference type="PROSITE" id="PS50112">
    <property type="entry name" value="PAS"/>
    <property type="match status" value="1"/>
</dbReference>
<dbReference type="Gene3D" id="1.10.287.130">
    <property type="match status" value="1"/>
</dbReference>
<evidence type="ECO:0000259" key="9">
    <source>
        <dbReference type="PROSITE" id="PS50112"/>
    </source>
</evidence>
<dbReference type="Pfam" id="PF00512">
    <property type="entry name" value="HisKA"/>
    <property type="match status" value="1"/>
</dbReference>
<evidence type="ECO:0000256" key="7">
    <source>
        <dbReference type="SAM" id="Phobius"/>
    </source>
</evidence>
<dbReference type="InterPro" id="IPR003594">
    <property type="entry name" value="HATPase_dom"/>
</dbReference>
<evidence type="ECO:0000256" key="6">
    <source>
        <dbReference type="SAM" id="MobiDB-lite"/>
    </source>
</evidence>
<proteinExistence type="predicted"/>
<dbReference type="Gene3D" id="3.30.450.20">
    <property type="entry name" value="PAS domain"/>
    <property type="match status" value="1"/>
</dbReference>
<evidence type="ECO:0000256" key="3">
    <source>
        <dbReference type="ARBA" id="ARBA00022553"/>
    </source>
</evidence>
<dbReference type="AlphaFoldDB" id="A0A1W9HR38"/>
<evidence type="ECO:0000313" key="11">
    <source>
        <dbReference type="Proteomes" id="UP000192872"/>
    </source>
</evidence>
<dbReference type="SUPFAM" id="SSF55874">
    <property type="entry name" value="ATPase domain of HSP90 chaperone/DNA topoisomerase II/histidine kinase"/>
    <property type="match status" value="1"/>
</dbReference>
<keyword evidence="3" id="KW-0597">Phosphoprotein</keyword>
<keyword evidence="7" id="KW-1133">Transmembrane helix</keyword>
<dbReference type="STRING" id="1827387.A4S15_03145"/>
<dbReference type="EMBL" id="LWDL01000031">
    <property type="protein sequence ID" value="OQW49717.1"/>
    <property type="molecule type" value="Genomic_DNA"/>
</dbReference>
<dbReference type="Pfam" id="PF02518">
    <property type="entry name" value="HATPase_c"/>
    <property type="match status" value="1"/>
</dbReference>
<comment type="caution">
    <text evidence="10">The sequence shown here is derived from an EMBL/GenBank/DDBJ whole genome shotgun (WGS) entry which is preliminary data.</text>
</comment>
<dbReference type="SMART" id="SM00387">
    <property type="entry name" value="HATPase_c"/>
    <property type="match status" value="1"/>
</dbReference>
<evidence type="ECO:0000313" key="10">
    <source>
        <dbReference type="EMBL" id="OQW49717.1"/>
    </source>
</evidence>
<dbReference type="Gene3D" id="3.30.565.10">
    <property type="entry name" value="Histidine kinase-like ATPase, C-terminal domain"/>
    <property type="match status" value="1"/>
</dbReference>
<organism evidence="10 11">
    <name type="scientific">Candidatus Raskinella chloraquaticus</name>
    <dbReference type="NCBI Taxonomy" id="1951219"/>
    <lineage>
        <taxon>Bacteria</taxon>
        <taxon>Pseudomonadati</taxon>
        <taxon>Pseudomonadota</taxon>
        <taxon>Alphaproteobacteria</taxon>
        <taxon>Hyphomicrobiales</taxon>
        <taxon>Phreatobacteraceae</taxon>
        <taxon>Candidatus Raskinella</taxon>
    </lineage>
</organism>
<dbReference type="CDD" id="cd00082">
    <property type="entry name" value="HisKA"/>
    <property type="match status" value="1"/>
</dbReference>
<dbReference type="GO" id="GO:0000155">
    <property type="term" value="F:phosphorelay sensor kinase activity"/>
    <property type="evidence" value="ECO:0007669"/>
    <property type="project" value="InterPro"/>
</dbReference>
<dbReference type="CDD" id="cd16922">
    <property type="entry name" value="HATPase_EvgS-ArcB-TorS-like"/>
    <property type="match status" value="1"/>
</dbReference>
<dbReference type="InterPro" id="IPR003661">
    <property type="entry name" value="HisK_dim/P_dom"/>
</dbReference>
<feature type="region of interest" description="Disordered" evidence="6">
    <location>
        <begin position="573"/>
        <end position="599"/>
    </location>
</feature>
<feature type="compositionally biased region" description="Polar residues" evidence="6">
    <location>
        <begin position="573"/>
        <end position="584"/>
    </location>
</feature>
<dbReference type="CDD" id="cd00130">
    <property type="entry name" value="PAS"/>
    <property type="match status" value="1"/>
</dbReference>
<sequence>MKALMPIGSVLDHLVHESASDAVSYFRHRAFLTAHLSGGLTGILAIPLYLAIVGAPSSSEAVAFAWLATPLLLSVGLSRGGRLERAEAFSVANFTTLVAVAVWMCGGLASSVVCWFIPVLLYAASTGRRNSLLSAAVHVIMALAIVAVGQVWGVPPVISSPTLLWTIALANSAIICIVYAVTVAAGLDSANRQAAKMQSEEDARYRLLADNATDLITRHTRSGNVLFASPAARDLFGIASSDLLDNGLFSLVHVGDRPAYLTVFADAAELGTTATVEFRIRKTIMDEAVPQWRWVEMRCRRFNENAADDAVELVAVTRDIEAHRRQQEALRLANELTEKASDAKTRFLANISHELRTPLNAIIGFSEMLSMEMPIKLPPERVVEYAVLINESGRHLLDVVNGILDMSKLEAGSFTITPEPFDVGALVKRTVAMMAPMAEKADVKLTCDVPLAGRELVADPRACKQILLNLLSNALKFTDKSGDVSVTLAFDARNAFLTVRDTGVGIHERDLPTLATPFVQAQSSYDRRYEGTGLGLSVVKGLAELHGGSLNIRSKLGVGTSVTVRLPIDADASGSTIRRLQPTSPKDDGEQSTRRQSVA</sequence>
<keyword evidence="4" id="KW-0808">Transferase</keyword>
<keyword evidence="7" id="KW-0472">Membrane</keyword>